<evidence type="ECO:0000313" key="2">
    <source>
        <dbReference type="Proteomes" id="UP001333818"/>
    </source>
</evidence>
<reference evidence="1" key="1">
    <citation type="submission" date="2024-01" db="EMBL/GenBank/DDBJ databases">
        <title>Bank of Algae and Cyanobacteria of the Azores (BACA) strain genomes.</title>
        <authorList>
            <person name="Luz R."/>
            <person name="Cordeiro R."/>
            <person name="Fonseca A."/>
            <person name="Goncalves V."/>
        </authorList>
    </citation>
    <scope>NUCLEOTIDE SEQUENCE</scope>
    <source>
        <strain evidence="1">BACA0141</strain>
    </source>
</reference>
<sequence length="97" mass="10947">MSIPSLTFHPKMSNPKTELGWWIEIFSAQPPCLYFFGAFDSAEEAEALQDGFVQDLIHEGAQGIAVRLQWCQPQELTVTEQSQMLDFEEFPPGVTLV</sequence>
<keyword evidence="2" id="KW-1185">Reference proteome</keyword>
<proteinExistence type="predicted"/>
<evidence type="ECO:0000313" key="1">
    <source>
        <dbReference type="EMBL" id="MEE3718631.1"/>
    </source>
</evidence>
<dbReference type="AlphaFoldDB" id="A0AAW9Q0F7"/>
<organism evidence="1 2">
    <name type="scientific">Tumidithrix elongata BACA0141</name>
    <dbReference type="NCBI Taxonomy" id="2716417"/>
    <lineage>
        <taxon>Bacteria</taxon>
        <taxon>Bacillati</taxon>
        <taxon>Cyanobacteriota</taxon>
        <taxon>Cyanophyceae</taxon>
        <taxon>Pseudanabaenales</taxon>
        <taxon>Pseudanabaenaceae</taxon>
        <taxon>Tumidithrix</taxon>
        <taxon>Tumidithrix elongata</taxon>
    </lineage>
</organism>
<dbReference type="Pfam" id="PF08846">
    <property type="entry name" value="DUF1816"/>
    <property type="match status" value="1"/>
</dbReference>
<dbReference type="InterPro" id="IPR014945">
    <property type="entry name" value="DUF1816"/>
</dbReference>
<dbReference type="Proteomes" id="UP001333818">
    <property type="component" value="Unassembled WGS sequence"/>
</dbReference>
<accession>A0AAW9Q0F7</accession>
<comment type="caution">
    <text evidence="1">The sequence shown here is derived from an EMBL/GenBank/DDBJ whole genome shotgun (WGS) entry which is preliminary data.</text>
</comment>
<dbReference type="RefSeq" id="WP_330485065.1">
    <property type="nucleotide sequence ID" value="NZ_JAZBJZ010000086.1"/>
</dbReference>
<gene>
    <name evidence="1" type="ORF">V2H45_17965</name>
</gene>
<protein>
    <submittedName>
        <fullName evidence="1">DUF1816 domain-containing protein</fullName>
    </submittedName>
</protein>
<dbReference type="EMBL" id="JAZBJZ010000086">
    <property type="protein sequence ID" value="MEE3718631.1"/>
    <property type="molecule type" value="Genomic_DNA"/>
</dbReference>
<name>A0AAW9Q0F7_9CYAN</name>